<reference evidence="2" key="1">
    <citation type="submission" date="2015-06" db="EMBL/GenBank/DDBJ databases">
        <authorList>
            <person name="Nguyen H."/>
        </authorList>
    </citation>
    <scope>NUCLEOTIDE SEQUENCE</scope>
    <source>
        <strain evidence="2">DAOM 180753</strain>
    </source>
</reference>
<comment type="caution">
    <text evidence="2">The sequence shown here is derived from an EMBL/GenBank/DDBJ whole genome shotgun (WGS) entry which is preliminary data.</text>
</comment>
<dbReference type="EMBL" id="LACB01000414">
    <property type="protein sequence ID" value="KAJ9483607.1"/>
    <property type="molecule type" value="Genomic_DNA"/>
</dbReference>
<gene>
    <name evidence="2" type="ORF">VN97_g9793</name>
</gene>
<protein>
    <submittedName>
        <fullName evidence="2">Uncharacterized protein</fullName>
    </submittedName>
</protein>
<proteinExistence type="predicted"/>
<accession>A0AAI9TA97</accession>
<reference evidence="2" key="2">
    <citation type="journal article" date="2016" name="Fungal Biol.">
        <title>Ochratoxin A production by Penicillium thymicola.</title>
        <authorList>
            <person name="Nguyen H.D.T."/>
            <person name="McMullin D.R."/>
            <person name="Ponomareva E."/>
            <person name="Riley R."/>
            <person name="Pomraning K.R."/>
            <person name="Baker S.E."/>
            <person name="Seifert K.A."/>
        </authorList>
    </citation>
    <scope>NUCLEOTIDE SEQUENCE</scope>
    <source>
        <strain evidence="2">DAOM 180753</strain>
    </source>
</reference>
<sequence>MISKRPKRQQRPENQSVFRLNQAISSGAAPSPQSGLPSLTDEADTLRDEHIARWTPKEKQTLRPGVLGLVSPKDIFREYEDILGVEEPGLPATASTITYSLSDPNQVLIGVQVLSHLQKIRWFYEIIELKNKIYPGWFLGPPLTRALCDFMEQMYDCAVRNSQDTHASLATLSRQIFVNTSKDVKTHLAMNLPEYFDSIAMRWETVGLVFSLLGTALFHTPDDDPIFTHRNPWRLEESQLRNIATAIGEICCQFCNGAGTTGDPFCWLMTQQIVLLTSIYGDSGTPLLFNIIHRKI</sequence>
<dbReference type="Proteomes" id="UP001227192">
    <property type="component" value="Unassembled WGS sequence"/>
</dbReference>
<feature type="region of interest" description="Disordered" evidence="1">
    <location>
        <begin position="21"/>
        <end position="40"/>
    </location>
</feature>
<evidence type="ECO:0000313" key="2">
    <source>
        <dbReference type="EMBL" id="KAJ9483607.1"/>
    </source>
</evidence>
<organism evidence="2 3">
    <name type="scientific">Penicillium thymicola</name>
    <dbReference type="NCBI Taxonomy" id="293382"/>
    <lineage>
        <taxon>Eukaryota</taxon>
        <taxon>Fungi</taxon>
        <taxon>Dikarya</taxon>
        <taxon>Ascomycota</taxon>
        <taxon>Pezizomycotina</taxon>
        <taxon>Eurotiomycetes</taxon>
        <taxon>Eurotiomycetidae</taxon>
        <taxon>Eurotiales</taxon>
        <taxon>Aspergillaceae</taxon>
        <taxon>Penicillium</taxon>
    </lineage>
</organism>
<keyword evidence="3" id="KW-1185">Reference proteome</keyword>
<evidence type="ECO:0000313" key="3">
    <source>
        <dbReference type="Proteomes" id="UP001227192"/>
    </source>
</evidence>
<name>A0AAI9TA97_PENTH</name>
<evidence type="ECO:0000256" key="1">
    <source>
        <dbReference type="SAM" id="MobiDB-lite"/>
    </source>
</evidence>
<dbReference type="AlphaFoldDB" id="A0AAI9TA97"/>